<accession>A0ABY8W731</accession>
<name>A0ABY8W731_9ACTN</name>
<dbReference type="InterPro" id="IPR012349">
    <property type="entry name" value="Split_barrel_FMN-bd"/>
</dbReference>
<proteinExistence type="predicted"/>
<organism evidence="1 2">
    <name type="scientific">Actinoplanes oblitus</name>
    <dbReference type="NCBI Taxonomy" id="3040509"/>
    <lineage>
        <taxon>Bacteria</taxon>
        <taxon>Bacillati</taxon>
        <taxon>Actinomycetota</taxon>
        <taxon>Actinomycetes</taxon>
        <taxon>Micromonosporales</taxon>
        <taxon>Micromonosporaceae</taxon>
        <taxon>Actinoplanes</taxon>
    </lineage>
</organism>
<dbReference type="RefSeq" id="WP_284914163.1">
    <property type="nucleotide sequence ID" value="NZ_CP126980.1"/>
</dbReference>
<keyword evidence="2" id="KW-1185">Reference proteome</keyword>
<dbReference type="EMBL" id="CP126980">
    <property type="protein sequence ID" value="WIM92956.1"/>
    <property type="molecule type" value="Genomic_DNA"/>
</dbReference>
<gene>
    <name evidence="1" type="ORF">ACTOB_004916</name>
</gene>
<sequence>MSAPSAQQIWKTLARHSFAVLSHVTPAGEPRSSGVVYTIDGDRMFVVVAKDSWKARHIAAGRRVAVTVPVRRGGLLSLVAPIPPATVSFPAVALVHPGDILAGMPRLAALIPPARRATCTVLELRPVGHYVTYGIEVPLLSMRDPARARARVAVPDDMRERQP</sequence>
<dbReference type="SUPFAM" id="SSF50475">
    <property type="entry name" value="FMN-binding split barrel"/>
    <property type="match status" value="1"/>
</dbReference>
<evidence type="ECO:0000313" key="1">
    <source>
        <dbReference type="EMBL" id="WIM92956.1"/>
    </source>
</evidence>
<reference evidence="1 2" key="1">
    <citation type="submission" date="2023-06" db="EMBL/GenBank/DDBJ databases">
        <authorList>
            <person name="Yushchuk O."/>
            <person name="Binda E."/>
            <person name="Ruckert-Reed C."/>
            <person name="Fedorenko V."/>
            <person name="Kalinowski J."/>
            <person name="Marinelli F."/>
        </authorList>
    </citation>
    <scope>NUCLEOTIDE SEQUENCE [LARGE SCALE GENOMIC DNA]</scope>
    <source>
        <strain evidence="1 2">NRRL 3884</strain>
    </source>
</reference>
<protein>
    <submittedName>
        <fullName evidence="1">Pyridoxamine 5'-phosphate oxidase family protein</fullName>
    </submittedName>
</protein>
<evidence type="ECO:0000313" key="2">
    <source>
        <dbReference type="Proteomes" id="UP001240150"/>
    </source>
</evidence>
<dbReference type="Gene3D" id="2.30.110.10">
    <property type="entry name" value="Electron Transport, Fmn-binding Protein, Chain A"/>
    <property type="match status" value="1"/>
</dbReference>
<dbReference type="Proteomes" id="UP001240150">
    <property type="component" value="Chromosome"/>
</dbReference>